<sequence>MANDQSDTPVATVPADEAVTAEAGQAVEGAVAATSEQADYAEPSADRKADLQDDLFGDEAQYITETEAPADGQAATEREPQGVIASHP</sequence>
<feature type="compositionally biased region" description="Low complexity" evidence="1">
    <location>
        <begin position="17"/>
        <end position="34"/>
    </location>
</feature>
<gene>
    <name evidence="2" type="ORF">GCM10009639_02380</name>
</gene>
<accession>A0ABP4I6H5</accession>
<evidence type="ECO:0000313" key="2">
    <source>
        <dbReference type="EMBL" id="GAA1382851.1"/>
    </source>
</evidence>
<organism evidence="2 3">
    <name type="scientific">Kitasatospora putterlickiae</name>
    <dbReference type="NCBI Taxonomy" id="221725"/>
    <lineage>
        <taxon>Bacteria</taxon>
        <taxon>Bacillati</taxon>
        <taxon>Actinomycetota</taxon>
        <taxon>Actinomycetes</taxon>
        <taxon>Kitasatosporales</taxon>
        <taxon>Streptomycetaceae</taxon>
        <taxon>Kitasatospora</taxon>
    </lineage>
</organism>
<protein>
    <submittedName>
        <fullName evidence="2">Uncharacterized protein</fullName>
    </submittedName>
</protein>
<evidence type="ECO:0000256" key="1">
    <source>
        <dbReference type="SAM" id="MobiDB-lite"/>
    </source>
</evidence>
<keyword evidence="3" id="KW-1185">Reference proteome</keyword>
<evidence type="ECO:0000313" key="3">
    <source>
        <dbReference type="Proteomes" id="UP001499863"/>
    </source>
</evidence>
<dbReference type="Proteomes" id="UP001499863">
    <property type="component" value="Unassembled WGS sequence"/>
</dbReference>
<name>A0ABP4I6H5_9ACTN</name>
<reference evidence="3" key="1">
    <citation type="journal article" date="2019" name="Int. J. Syst. Evol. Microbiol.">
        <title>The Global Catalogue of Microorganisms (GCM) 10K type strain sequencing project: providing services to taxonomists for standard genome sequencing and annotation.</title>
        <authorList>
            <consortium name="The Broad Institute Genomics Platform"/>
            <consortium name="The Broad Institute Genome Sequencing Center for Infectious Disease"/>
            <person name="Wu L."/>
            <person name="Ma J."/>
        </authorList>
    </citation>
    <scope>NUCLEOTIDE SEQUENCE [LARGE SCALE GENOMIC DNA]</scope>
    <source>
        <strain evidence="3">JCM 12393</strain>
    </source>
</reference>
<feature type="region of interest" description="Disordered" evidence="1">
    <location>
        <begin position="1"/>
        <end position="88"/>
    </location>
</feature>
<comment type="caution">
    <text evidence="2">The sequence shown here is derived from an EMBL/GenBank/DDBJ whole genome shotgun (WGS) entry which is preliminary data.</text>
</comment>
<dbReference type="EMBL" id="BAAAKJ010000014">
    <property type="protein sequence ID" value="GAA1382851.1"/>
    <property type="molecule type" value="Genomic_DNA"/>
</dbReference>
<dbReference type="RefSeq" id="WP_344324129.1">
    <property type="nucleotide sequence ID" value="NZ_BAAAKJ010000014.1"/>
</dbReference>
<proteinExistence type="predicted"/>